<proteinExistence type="predicted"/>
<reference evidence="1 2" key="1">
    <citation type="submission" date="2018-02" db="EMBL/GenBank/DDBJ databases">
        <title>The genomes of Aspergillus section Nigri reveals drivers in fungal speciation.</title>
        <authorList>
            <consortium name="DOE Joint Genome Institute"/>
            <person name="Vesth T.C."/>
            <person name="Nybo J."/>
            <person name="Theobald S."/>
            <person name="Brandl J."/>
            <person name="Frisvad J.C."/>
            <person name="Nielsen K.F."/>
            <person name="Lyhne E.K."/>
            <person name="Kogle M.E."/>
            <person name="Kuo A."/>
            <person name="Riley R."/>
            <person name="Clum A."/>
            <person name="Nolan M."/>
            <person name="Lipzen A."/>
            <person name="Salamov A."/>
            <person name="Henrissat B."/>
            <person name="Wiebenga A."/>
            <person name="De vries R.P."/>
            <person name="Grigoriev I.V."/>
            <person name="Mortensen U.H."/>
            <person name="Andersen M.R."/>
            <person name="Baker S.E."/>
        </authorList>
    </citation>
    <scope>NUCLEOTIDE SEQUENCE [LARGE SCALE GENOMIC DNA]</scope>
    <source>
        <strain evidence="1 2">CBS 707.79</strain>
    </source>
</reference>
<dbReference type="EMBL" id="KZ826022">
    <property type="protein sequence ID" value="PYH89578.1"/>
    <property type="molecule type" value="Genomic_DNA"/>
</dbReference>
<evidence type="ECO:0008006" key="3">
    <source>
        <dbReference type="Google" id="ProtNLM"/>
    </source>
</evidence>
<evidence type="ECO:0000313" key="2">
    <source>
        <dbReference type="Proteomes" id="UP000247810"/>
    </source>
</evidence>
<accession>A0A319DNA4</accession>
<gene>
    <name evidence="1" type="ORF">BO71DRAFT_336368</name>
</gene>
<dbReference type="AlphaFoldDB" id="A0A319DNA4"/>
<name>A0A319DNA4_9EURO</name>
<evidence type="ECO:0000313" key="1">
    <source>
        <dbReference type="EMBL" id="PYH89578.1"/>
    </source>
</evidence>
<dbReference type="Proteomes" id="UP000247810">
    <property type="component" value="Unassembled WGS sequence"/>
</dbReference>
<dbReference type="OrthoDB" id="2151982at2759"/>
<sequence>MDLPAISDQLSPVPQAFPDCCLGISTTLIAHLASRLPTHPAYTVSVGCGSGLLEALIAHRHPDVPVKGIEVASSINRYIAEEDMDVVGGTWDLHSSAPQAGAWMFVYPREPKLVAKYIATYGSEAVEAILWLGPRADWADYEPCFRSSPFSDLSLPDEVGLMPFEMLAVMKRPRA</sequence>
<organism evidence="1 2">
    <name type="scientific">Aspergillus ellipticus CBS 707.79</name>
    <dbReference type="NCBI Taxonomy" id="1448320"/>
    <lineage>
        <taxon>Eukaryota</taxon>
        <taxon>Fungi</taxon>
        <taxon>Dikarya</taxon>
        <taxon>Ascomycota</taxon>
        <taxon>Pezizomycotina</taxon>
        <taxon>Eurotiomycetes</taxon>
        <taxon>Eurotiomycetidae</taxon>
        <taxon>Eurotiales</taxon>
        <taxon>Aspergillaceae</taxon>
        <taxon>Aspergillus</taxon>
        <taxon>Aspergillus subgen. Circumdati</taxon>
    </lineage>
</organism>
<protein>
    <recommendedName>
        <fullName evidence="3">S-adenosyl-L-methionine-dependent methyltransferase</fullName>
    </recommendedName>
</protein>
<keyword evidence="2" id="KW-1185">Reference proteome</keyword>
<dbReference type="VEuPathDB" id="FungiDB:BO71DRAFT_336368"/>